<dbReference type="RefSeq" id="WP_106231274.1">
    <property type="nucleotide sequence ID" value="NZ_PVTM01000010.1"/>
</dbReference>
<reference evidence="1 2" key="1">
    <citation type="submission" date="2018-03" db="EMBL/GenBank/DDBJ databases">
        <title>Comparative analysis of microorganisms from saline springs in Andes Mountain Range, Colombia.</title>
        <authorList>
            <person name="Rubin E."/>
        </authorList>
    </citation>
    <scope>NUCLEOTIDE SEQUENCE [LARGE SCALE GENOMIC DNA]</scope>
    <source>
        <strain evidence="1 2">USBA 854</strain>
    </source>
</reference>
<dbReference type="AlphaFoldDB" id="A0A2T0VL67"/>
<evidence type="ECO:0000313" key="2">
    <source>
        <dbReference type="Proteomes" id="UP000239896"/>
    </source>
</evidence>
<name>A0A2T0VL67_9GAMM</name>
<accession>A0A2T0VL67</accession>
<protein>
    <submittedName>
        <fullName evidence="1">Uncharacterized protein</fullName>
    </submittedName>
</protein>
<sequence length="61" mass="6730">MAKLRLFPTRNPSARAAAHRAMARAALFADTSAAVRLKRYNHHITKARDLEASARGQEVVS</sequence>
<dbReference type="Proteomes" id="UP000239896">
    <property type="component" value="Unassembled WGS sequence"/>
</dbReference>
<dbReference type="EMBL" id="PVTM01000010">
    <property type="protein sequence ID" value="PRY70994.1"/>
    <property type="molecule type" value="Genomic_DNA"/>
</dbReference>
<organism evidence="1 2">
    <name type="scientific">Halomonas ventosae</name>
    <dbReference type="NCBI Taxonomy" id="229007"/>
    <lineage>
        <taxon>Bacteria</taxon>
        <taxon>Pseudomonadati</taxon>
        <taxon>Pseudomonadota</taxon>
        <taxon>Gammaproteobacteria</taxon>
        <taxon>Oceanospirillales</taxon>
        <taxon>Halomonadaceae</taxon>
        <taxon>Halomonas</taxon>
    </lineage>
</organism>
<comment type="caution">
    <text evidence="1">The sequence shown here is derived from an EMBL/GenBank/DDBJ whole genome shotgun (WGS) entry which is preliminary data.</text>
</comment>
<evidence type="ECO:0000313" key="1">
    <source>
        <dbReference type="EMBL" id="PRY70994.1"/>
    </source>
</evidence>
<proteinExistence type="predicted"/>
<gene>
    <name evidence="1" type="ORF">BCL64_11094</name>
</gene>
<keyword evidence="2" id="KW-1185">Reference proteome</keyword>